<dbReference type="Gramene" id="C.cajan_32007.t">
    <property type="protein sequence ID" value="C.cajan_32007.t.cds1"/>
    <property type="gene ID" value="C.cajan_32007"/>
</dbReference>
<evidence type="ECO:0000313" key="2">
    <source>
        <dbReference type="Proteomes" id="UP000075243"/>
    </source>
</evidence>
<accession>A0A151RHP0</accession>
<evidence type="ECO:0000313" key="1">
    <source>
        <dbReference type="EMBL" id="KYP42031.1"/>
    </source>
</evidence>
<sequence>MTTNLTKSINSVLKKTRNMPICSMVMVTYTYCNKFFVERGKEVDVMINAEHLYSKIATKTTQDAWSKENTHRVITFDRSSTRFLVEETQHPGE</sequence>
<reference evidence="1" key="1">
    <citation type="journal article" date="2012" name="Nat. Biotechnol.">
        <title>Draft genome sequence of pigeonpea (Cajanus cajan), an orphan legume crop of resource-poor farmers.</title>
        <authorList>
            <person name="Varshney R.K."/>
            <person name="Chen W."/>
            <person name="Li Y."/>
            <person name="Bharti A.K."/>
            <person name="Saxena R.K."/>
            <person name="Schlueter J.A."/>
            <person name="Donoghue M.T."/>
            <person name="Azam S."/>
            <person name="Fan G."/>
            <person name="Whaley A.M."/>
            <person name="Farmer A.D."/>
            <person name="Sheridan J."/>
            <person name="Iwata A."/>
            <person name="Tuteja R."/>
            <person name="Penmetsa R.V."/>
            <person name="Wu W."/>
            <person name="Upadhyaya H.D."/>
            <person name="Yang S.P."/>
            <person name="Shah T."/>
            <person name="Saxena K.B."/>
            <person name="Michael T."/>
            <person name="McCombie W.R."/>
            <person name="Yang B."/>
            <person name="Zhang G."/>
            <person name="Yang H."/>
            <person name="Wang J."/>
            <person name="Spillane C."/>
            <person name="Cook D.R."/>
            <person name="May G.D."/>
            <person name="Xu X."/>
            <person name="Jackson S.A."/>
        </authorList>
    </citation>
    <scope>NUCLEOTIDE SEQUENCE [LARGE SCALE GENOMIC DNA]</scope>
</reference>
<organism evidence="1 2">
    <name type="scientific">Cajanus cajan</name>
    <name type="common">Pigeon pea</name>
    <name type="synonym">Cajanus indicus</name>
    <dbReference type="NCBI Taxonomy" id="3821"/>
    <lineage>
        <taxon>Eukaryota</taxon>
        <taxon>Viridiplantae</taxon>
        <taxon>Streptophyta</taxon>
        <taxon>Embryophyta</taxon>
        <taxon>Tracheophyta</taxon>
        <taxon>Spermatophyta</taxon>
        <taxon>Magnoliopsida</taxon>
        <taxon>eudicotyledons</taxon>
        <taxon>Gunneridae</taxon>
        <taxon>Pentapetalae</taxon>
        <taxon>rosids</taxon>
        <taxon>fabids</taxon>
        <taxon>Fabales</taxon>
        <taxon>Fabaceae</taxon>
        <taxon>Papilionoideae</taxon>
        <taxon>50 kb inversion clade</taxon>
        <taxon>NPAAA clade</taxon>
        <taxon>indigoferoid/millettioid clade</taxon>
        <taxon>Phaseoleae</taxon>
        <taxon>Cajanus</taxon>
    </lineage>
</organism>
<protein>
    <submittedName>
        <fullName evidence="1">Uncharacterized protein</fullName>
    </submittedName>
</protein>
<name>A0A151RHP0_CAJCA</name>
<gene>
    <name evidence="1" type="ORF">KK1_036594</name>
</gene>
<keyword evidence="2" id="KW-1185">Reference proteome</keyword>
<dbReference type="AlphaFoldDB" id="A0A151RHP0"/>
<dbReference type="Proteomes" id="UP000075243">
    <property type="component" value="Unassembled WGS sequence"/>
</dbReference>
<dbReference type="EMBL" id="KQ483739">
    <property type="protein sequence ID" value="KYP42031.1"/>
    <property type="molecule type" value="Genomic_DNA"/>
</dbReference>
<proteinExistence type="predicted"/>